<dbReference type="Gene3D" id="1.10.287.540">
    <property type="entry name" value="Helix hairpin bin"/>
    <property type="match status" value="1"/>
</dbReference>
<keyword evidence="4" id="KW-1185">Reference proteome</keyword>
<evidence type="ECO:0000313" key="3">
    <source>
        <dbReference type="Proteomes" id="UP000315377"/>
    </source>
</evidence>
<evidence type="ECO:0000313" key="2">
    <source>
        <dbReference type="EMBL" id="QDM43858.1"/>
    </source>
</evidence>
<reference evidence="2 3" key="1">
    <citation type="submission" date="2019-07" db="EMBL/GenBank/DDBJ databases">
        <title>Paenibacillus thiaminolyticus NRRL B-4156.</title>
        <authorList>
            <person name="Hehnly C."/>
            <person name="Zhang L."/>
        </authorList>
    </citation>
    <scope>NUCLEOTIDE SEQUENCE [LARGE SCALE GENOMIC DNA]</scope>
    <source>
        <strain evidence="2 3">NRRL B-4156</strain>
    </source>
</reference>
<organism evidence="2 3">
    <name type="scientific">Paenibacillus thiaminolyticus</name>
    <name type="common">Bacillus thiaminolyticus</name>
    <dbReference type="NCBI Taxonomy" id="49283"/>
    <lineage>
        <taxon>Bacteria</taxon>
        <taxon>Bacillati</taxon>
        <taxon>Bacillota</taxon>
        <taxon>Bacilli</taxon>
        <taxon>Bacillales</taxon>
        <taxon>Paenibacillaceae</taxon>
        <taxon>Paenibacillus</taxon>
    </lineage>
</organism>
<dbReference type="SUPFAM" id="SSF53335">
    <property type="entry name" value="S-adenosyl-L-methionine-dependent methyltransferases"/>
    <property type="match status" value="1"/>
</dbReference>
<reference evidence="1 4" key="2">
    <citation type="submission" date="2022-05" db="EMBL/GenBank/DDBJ databases">
        <title>Genome Sequencing of Bee-Associated Microbes.</title>
        <authorList>
            <person name="Dunlap C."/>
        </authorList>
    </citation>
    <scope>NUCLEOTIDE SEQUENCE [LARGE SCALE GENOMIC DNA]</scope>
    <source>
        <strain evidence="1 4">NRRL B-14613</strain>
    </source>
</reference>
<dbReference type="RefSeq" id="WP_087444967.1">
    <property type="nucleotide sequence ID" value="NZ_CABMNB010000047.1"/>
</dbReference>
<dbReference type="Proteomes" id="UP001209276">
    <property type="component" value="Unassembled WGS sequence"/>
</dbReference>
<evidence type="ECO:0000313" key="1">
    <source>
        <dbReference type="EMBL" id="MCY9607428.1"/>
    </source>
</evidence>
<dbReference type="Pfam" id="PF11599">
    <property type="entry name" value="AviRa"/>
    <property type="match status" value="1"/>
</dbReference>
<dbReference type="EMBL" id="CP041405">
    <property type="protein sequence ID" value="QDM43858.1"/>
    <property type="molecule type" value="Genomic_DNA"/>
</dbReference>
<dbReference type="Proteomes" id="UP000315377">
    <property type="component" value="Chromosome"/>
</dbReference>
<evidence type="ECO:0008006" key="5">
    <source>
        <dbReference type="Google" id="ProtNLM"/>
    </source>
</evidence>
<protein>
    <recommendedName>
        <fullName evidence="5">rRNA methyltransferase AviRa</fullName>
    </recommendedName>
</protein>
<gene>
    <name evidence="2" type="ORF">FLT43_10325</name>
    <name evidence="1" type="ORF">M5W83_09720</name>
</gene>
<name>A0AAP9DT54_PANTH</name>
<dbReference type="GeneID" id="76996362"/>
<dbReference type="Gene3D" id="3.40.50.150">
    <property type="entry name" value="Vaccinia Virus protein VP39"/>
    <property type="match status" value="1"/>
</dbReference>
<sequence>MKYMFETKPSGYEDFASGRVLYNARGTTAFPVRLASEIMQRCFLHLQGKGHDEPYTVYDPCCGGAYMLTVIGLLHGHRMKRIVASDVNSEVLGIAEKNLSLLSAEGMKRRKKELAQLLEQYNKPSHREALDSVEKLASLIAQSYIEETCSFHHDITATGDADMEPQAGGFDIVLTDLPYGELVHWHSESGNPLDRFFDNMHGRMEPERSVMAVIADKRQKLRHDKFRRIEAFKAGKRQVAIFEPIGE</sequence>
<dbReference type="AlphaFoldDB" id="A0AAP9DT54"/>
<accession>A0AAP9DT54</accession>
<dbReference type="InterPro" id="IPR024268">
    <property type="entry name" value="AviRa"/>
</dbReference>
<dbReference type="InterPro" id="IPR029063">
    <property type="entry name" value="SAM-dependent_MTases_sf"/>
</dbReference>
<dbReference type="EMBL" id="JAMDMM010000021">
    <property type="protein sequence ID" value="MCY9607428.1"/>
    <property type="molecule type" value="Genomic_DNA"/>
</dbReference>
<evidence type="ECO:0000313" key="4">
    <source>
        <dbReference type="Proteomes" id="UP001209276"/>
    </source>
</evidence>
<proteinExistence type="predicted"/>